<sequence length="358" mass="40095">MSSGGKVLSLKKHTENGADGESGRRGNEINPKTWQDKGTQTLVTFSDLYTIQFLFNRKGLLLATVAVACIAVIAYFGLPKGDMKSNFDLVKDFGDEVDKFQLSFTNQTDRFWKILKSRGVAHLQDKDPLQPLVFTLAAPPAAHEWVDCLAIQLAEKLDPIHRRTLARIYGEKEKGNPPDTTKKTMDNFLKEKFAAGHRVALIHHLELLPPPSPLLFHSYCDDQNAPHKNVALIFTVHMPVEPSPSLSPKEAEESVEEYLSGEVWAKVDKDAVAALLSRIADIVVLMNDNRFIFWTLVFEFGKREPVRRLKFDLLGVSKSKLKSRSEDMDICNPGYQFLRGDTSSDDGGGGVLLYYVET</sequence>
<keyword evidence="14" id="KW-1185">Reference proteome</keyword>
<comment type="similarity">
    <text evidence="2">Belongs to the TOR1AIP family.</text>
</comment>
<evidence type="ECO:0000256" key="3">
    <source>
        <dbReference type="ARBA" id="ARBA00022553"/>
    </source>
</evidence>
<dbReference type="GO" id="GO:0061024">
    <property type="term" value="P:membrane organization"/>
    <property type="evidence" value="ECO:0007669"/>
    <property type="project" value="TreeGrafter"/>
</dbReference>
<evidence type="ECO:0000256" key="5">
    <source>
        <dbReference type="ARBA" id="ARBA00022989"/>
    </source>
</evidence>
<accession>A0A2B4SD85</accession>
<feature type="transmembrane region" description="Helical" evidence="11">
    <location>
        <begin position="59"/>
        <end position="78"/>
    </location>
</feature>
<evidence type="ECO:0000256" key="9">
    <source>
        <dbReference type="ARBA" id="ARBA00037847"/>
    </source>
</evidence>
<gene>
    <name evidence="13" type="primary">Tor1aip2</name>
    <name evidence="13" type="ORF">AWC38_SpisGene8817</name>
</gene>
<dbReference type="GO" id="GO:0016020">
    <property type="term" value="C:membrane"/>
    <property type="evidence" value="ECO:0007669"/>
    <property type="project" value="TreeGrafter"/>
</dbReference>
<dbReference type="Gene3D" id="3.40.50.12190">
    <property type="match status" value="1"/>
</dbReference>
<proteinExistence type="inferred from homology"/>
<evidence type="ECO:0000313" key="13">
    <source>
        <dbReference type="EMBL" id="PFX26502.1"/>
    </source>
</evidence>
<keyword evidence="3" id="KW-0597">Phosphoprotein</keyword>
<dbReference type="GO" id="GO:0005635">
    <property type="term" value="C:nuclear envelope"/>
    <property type="evidence" value="ECO:0007669"/>
    <property type="project" value="UniProtKB-SubCell"/>
</dbReference>
<dbReference type="Pfam" id="PF05609">
    <property type="entry name" value="LAP1_C"/>
    <property type="match status" value="1"/>
</dbReference>
<dbReference type="PANTHER" id="PTHR18843:SF7">
    <property type="entry name" value="LAMINA-ASSOCIATED POLYPEPTIDE 1B ISOFORM 1-RELATED"/>
    <property type="match status" value="1"/>
</dbReference>
<dbReference type="OrthoDB" id="6258998at2759"/>
<keyword evidence="8" id="KW-0539">Nucleus</keyword>
<evidence type="ECO:0000256" key="11">
    <source>
        <dbReference type="SAM" id="Phobius"/>
    </source>
</evidence>
<name>A0A2B4SD85_STYPI</name>
<evidence type="ECO:0000256" key="2">
    <source>
        <dbReference type="ARBA" id="ARBA00007860"/>
    </source>
</evidence>
<keyword evidence="4 11" id="KW-0812">Transmembrane</keyword>
<comment type="subcellular location">
    <subcellularLocation>
        <location evidence="9">Endomembrane system</location>
        <topology evidence="9">Single-pass membrane protein</topology>
    </subcellularLocation>
    <subcellularLocation>
        <location evidence="1">Nucleus envelope</location>
    </subcellularLocation>
</comment>
<reference evidence="14" key="1">
    <citation type="journal article" date="2017" name="bioRxiv">
        <title>Comparative analysis of the genomes of Stylophora pistillata and Acropora digitifera provides evidence for extensive differences between species of corals.</title>
        <authorList>
            <person name="Voolstra C.R."/>
            <person name="Li Y."/>
            <person name="Liew Y.J."/>
            <person name="Baumgarten S."/>
            <person name="Zoccola D."/>
            <person name="Flot J.-F."/>
            <person name="Tambutte S."/>
            <person name="Allemand D."/>
            <person name="Aranda M."/>
        </authorList>
    </citation>
    <scope>NUCLEOTIDE SEQUENCE [LARGE SCALE GENOMIC DNA]</scope>
</reference>
<feature type="region of interest" description="Disordered" evidence="10">
    <location>
        <begin position="1"/>
        <end position="33"/>
    </location>
</feature>
<dbReference type="EMBL" id="LSMT01000124">
    <property type="protein sequence ID" value="PFX26502.1"/>
    <property type="molecule type" value="Genomic_DNA"/>
</dbReference>
<feature type="compositionally biased region" description="Basic and acidic residues" evidence="10">
    <location>
        <begin position="12"/>
        <end position="27"/>
    </location>
</feature>
<dbReference type="Proteomes" id="UP000225706">
    <property type="component" value="Unassembled WGS sequence"/>
</dbReference>
<protein>
    <submittedName>
        <fullName evidence="13">Torsin-1A-interacting protein 2</fullName>
    </submittedName>
</protein>
<evidence type="ECO:0000256" key="1">
    <source>
        <dbReference type="ARBA" id="ARBA00004259"/>
    </source>
</evidence>
<keyword evidence="5 11" id="KW-1133">Transmembrane helix</keyword>
<dbReference type="PANTHER" id="PTHR18843">
    <property type="entry name" value="TORSIN-1A-INTERACTING PROTEIN"/>
    <property type="match status" value="1"/>
</dbReference>
<keyword evidence="7" id="KW-0325">Glycoprotein</keyword>
<evidence type="ECO:0000313" key="14">
    <source>
        <dbReference type="Proteomes" id="UP000225706"/>
    </source>
</evidence>
<evidence type="ECO:0000259" key="12">
    <source>
        <dbReference type="Pfam" id="PF05609"/>
    </source>
</evidence>
<feature type="domain" description="Torsin-1A-interacting protein 1/2 AAA+ activator" evidence="12">
    <location>
        <begin position="89"/>
        <end position="286"/>
    </location>
</feature>
<comment type="caution">
    <text evidence="13">The sequence shown here is derived from an EMBL/GenBank/DDBJ whole genome shotgun (WGS) entry which is preliminary data.</text>
</comment>
<evidence type="ECO:0000256" key="8">
    <source>
        <dbReference type="ARBA" id="ARBA00023242"/>
    </source>
</evidence>
<evidence type="ECO:0000256" key="10">
    <source>
        <dbReference type="SAM" id="MobiDB-lite"/>
    </source>
</evidence>
<organism evidence="13 14">
    <name type="scientific">Stylophora pistillata</name>
    <name type="common">Smooth cauliflower coral</name>
    <dbReference type="NCBI Taxonomy" id="50429"/>
    <lineage>
        <taxon>Eukaryota</taxon>
        <taxon>Metazoa</taxon>
        <taxon>Cnidaria</taxon>
        <taxon>Anthozoa</taxon>
        <taxon>Hexacorallia</taxon>
        <taxon>Scleractinia</taxon>
        <taxon>Astrocoeniina</taxon>
        <taxon>Pocilloporidae</taxon>
        <taxon>Stylophora</taxon>
    </lineage>
</organism>
<evidence type="ECO:0000256" key="4">
    <source>
        <dbReference type="ARBA" id="ARBA00022692"/>
    </source>
</evidence>
<dbReference type="GO" id="GO:0001671">
    <property type="term" value="F:ATPase activator activity"/>
    <property type="evidence" value="ECO:0007669"/>
    <property type="project" value="InterPro"/>
</dbReference>
<dbReference type="InterPro" id="IPR038599">
    <property type="entry name" value="LAP1C-like_C_sf"/>
</dbReference>
<keyword evidence="6 11" id="KW-0472">Membrane</keyword>
<evidence type="ECO:0000256" key="7">
    <source>
        <dbReference type="ARBA" id="ARBA00023180"/>
    </source>
</evidence>
<evidence type="ECO:0000256" key="6">
    <source>
        <dbReference type="ARBA" id="ARBA00023136"/>
    </source>
</evidence>
<dbReference type="InterPro" id="IPR046753">
    <property type="entry name" value="TOIP1/2_C"/>
</dbReference>
<dbReference type="InterPro" id="IPR008662">
    <property type="entry name" value="TOIP1/2"/>
</dbReference>
<dbReference type="AlphaFoldDB" id="A0A2B4SD85"/>